<comment type="caution">
    <text evidence="3">The sequence shown here is derived from an EMBL/GenBank/DDBJ whole genome shotgun (WGS) entry which is preliminary data.</text>
</comment>
<gene>
    <name evidence="3" type="ORF">Harman_18610</name>
</gene>
<reference evidence="3 4" key="1">
    <citation type="submission" date="2019-02" db="EMBL/GenBank/DDBJ databases">
        <title>Haloarcula mannanilyticum sp. nov., a mannan degrading haloarchaeon isolated from commercial salt.</title>
        <authorList>
            <person name="Enomoto S."/>
            <person name="Shimane Y."/>
            <person name="Kamekura M."/>
            <person name="Ito T."/>
            <person name="Moriya O."/>
            <person name="Ihara K."/>
            <person name="Takahashi-Ando N."/>
            <person name="Fukushima Y."/>
            <person name="Yoshida Y."/>
            <person name="Usama R."/>
            <person name="Takai K."/>
            <person name="Minegishi H."/>
        </authorList>
    </citation>
    <scope>NUCLEOTIDE SEQUENCE [LARGE SCALE GENOMIC DNA]</scope>
    <source>
        <strain evidence="3 4">MD130-1</strain>
    </source>
</reference>
<sequence length="172" mass="17669">MRRHRVGTSIYAGVLFVVLGVLAWASGQPFIFPSLGPSAFILAFQRDRDRTVLGSVVVSHLIGGVAGLVAYTLLASGVSLVADPAAFSMDGLRLVASATLSIIATSWGMIATDTVHAPACATTLIVSLGLLSTPLQVATIVVGVGILVAFHAFVLSAYHRAIGSTRPGVVDG</sequence>
<name>A0A4C2EHN1_9EURY</name>
<proteinExistence type="predicted"/>
<feature type="transmembrane region" description="Helical" evidence="1">
    <location>
        <begin position="12"/>
        <end position="32"/>
    </location>
</feature>
<feature type="transmembrane region" description="Helical" evidence="1">
    <location>
        <begin position="52"/>
        <end position="82"/>
    </location>
</feature>
<dbReference type="InterPro" id="IPR058581">
    <property type="entry name" value="TM_HPP"/>
</dbReference>
<evidence type="ECO:0000256" key="1">
    <source>
        <dbReference type="SAM" id="Phobius"/>
    </source>
</evidence>
<accession>A0A4C2EHN1</accession>
<dbReference type="OrthoDB" id="167785at2157"/>
<dbReference type="Proteomes" id="UP000304382">
    <property type="component" value="Unassembled WGS sequence"/>
</dbReference>
<keyword evidence="1" id="KW-0472">Membrane</keyword>
<keyword evidence="1" id="KW-0812">Transmembrane</keyword>
<protein>
    <recommendedName>
        <fullName evidence="2">HPP transmembrane region domain-containing protein</fullName>
    </recommendedName>
</protein>
<dbReference type="AlphaFoldDB" id="A0A4C2EHN1"/>
<dbReference type="RefSeq" id="WP_137683522.1">
    <property type="nucleotide sequence ID" value="NZ_BIXZ01000002.1"/>
</dbReference>
<keyword evidence="1" id="KW-1133">Transmembrane helix</keyword>
<feature type="transmembrane region" description="Helical" evidence="1">
    <location>
        <begin position="135"/>
        <end position="158"/>
    </location>
</feature>
<keyword evidence="4" id="KW-1185">Reference proteome</keyword>
<feature type="transmembrane region" description="Helical" evidence="1">
    <location>
        <begin position="94"/>
        <end position="115"/>
    </location>
</feature>
<evidence type="ECO:0000313" key="4">
    <source>
        <dbReference type="Proteomes" id="UP000304382"/>
    </source>
</evidence>
<organism evidence="3 4">
    <name type="scientific">Haloarcula mannanilytica</name>
    <dbReference type="NCBI Taxonomy" id="2509225"/>
    <lineage>
        <taxon>Archaea</taxon>
        <taxon>Methanobacteriati</taxon>
        <taxon>Methanobacteriota</taxon>
        <taxon>Stenosarchaea group</taxon>
        <taxon>Halobacteria</taxon>
        <taxon>Halobacteriales</taxon>
        <taxon>Haloarculaceae</taxon>
        <taxon>Haloarcula</taxon>
    </lineage>
</organism>
<dbReference type="EMBL" id="BIXZ01000002">
    <property type="protein sequence ID" value="GCF13926.1"/>
    <property type="molecule type" value="Genomic_DNA"/>
</dbReference>
<dbReference type="Pfam" id="PF04982">
    <property type="entry name" value="TM_HPP"/>
    <property type="match status" value="1"/>
</dbReference>
<evidence type="ECO:0000313" key="3">
    <source>
        <dbReference type="EMBL" id="GCF13926.1"/>
    </source>
</evidence>
<feature type="domain" description="HPP transmembrane region" evidence="2">
    <location>
        <begin position="12"/>
        <end position="159"/>
    </location>
</feature>
<evidence type="ECO:0000259" key="2">
    <source>
        <dbReference type="Pfam" id="PF04982"/>
    </source>
</evidence>